<sequence length="211" mass="23082">MISIRKIKDTAFILYLMKTYSIYCKRSLMPQQTAVCRKAGEPLRIEEIMVAPSMPVKLAFVLYLPLFVKPISVLEHSEERTTMTLRRFNSEHGSNVNLVVESVGKDVTEVDKGDVVLPVFISECGEWVGAAWRTADVEPGSTVAIFGLGSIGLAGVGRASLRHKAYASCRKGWGKTIILGSDKPGSMLNISCSEVLVDGKNLMGCLVVERS</sequence>
<evidence type="ECO:0000256" key="2">
    <source>
        <dbReference type="ARBA" id="ARBA00022723"/>
    </source>
</evidence>
<dbReference type="GO" id="GO:0005829">
    <property type="term" value="C:cytosol"/>
    <property type="evidence" value="ECO:0007669"/>
    <property type="project" value="TreeGrafter"/>
</dbReference>
<proteinExistence type="predicted"/>
<comment type="caution">
    <text evidence="4">The sequence shown here is derived from an EMBL/GenBank/DDBJ whole genome shotgun (WGS) entry which is preliminary data.</text>
</comment>
<evidence type="ECO:0000256" key="3">
    <source>
        <dbReference type="ARBA" id="ARBA00022833"/>
    </source>
</evidence>
<dbReference type="GO" id="GO:0008270">
    <property type="term" value="F:zinc ion binding"/>
    <property type="evidence" value="ECO:0007669"/>
    <property type="project" value="TreeGrafter"/>
</dbReference>
<dbReference type="PANTHER" id="PTHR43880">
    <property type="entry name" value="ALCOHOL DEHYDROGENASE"/>
    <property type="match status" value="1"/>
</dbReference>
<dbReference type="InterPro" id="IPR036291">
    <property type="entry name" value="NAD(P)-bd_dom_sf"/>
</dbReference>
<dbReference type="Proteomes" id="UP001386955">
    <property type="component" value="Unassembled WGS sequence"/>
</dbReference>
<keyword evidence="3" id="KW-0862">Zinc</keyword>
<protein>
    <submittedName>
        <fullName evidence="4">Uncharacterized protein</fullName>
    </submittedName>
</protein>
<comment type="subunit">
    <text evidence="1">Homodimer.</text>
</comment>
<dbReference type="AlphaFoldDB" id="A0AAN9RYL4"/>
<dbReference type="EMBL" id="JAYMYS010000008">
    <property type="protein sequence ID" value="KAK7385864.1"/>
    <property type="molecule type" value="Genomic_DNA"/>
</dbReference>
<dbReference type="GO" id="GO:0046294">
    <property type="term" value="P:formaldehyde catabolic process"/>
    <property type="evidence" value="ECO:0007669"/>
    <property type="project" value="TreeGrafter"/>
</dbReference>
<gene>
    <name evidence="4" type="ORF">VNO78_31788</name>
</gene>
<dbReference type="SUPFAM" id="SSF50129">
    <property type="entry name" value="GroES-like"/>
    <property type="match status" value="1"/>
</dbReference>
<dbReference type="PANTHER" id="PTHR43880:SF7">
    <property type="entry name" value="ALCOHOL DEHYDROGENASE-LIKE 7"/>
    <property type="match status" value="1"/>
</dbReference>
<organism evidence="4 5">
    <name type="scientific">Psophocarpus tetragonolobus</name>
    <name type="common">Winged bean</name>
    <name type="synonym">Dolichos tetragonolobus</name>
    <dbReference type="NCBI Taxonomy" id="3891"/>
    <lineage>
        <taxon>Eukaryota</taxon>
        <taxon>Viridiplantae</taxon>
        <taxon>Streptophyta</taxon>
        <taxon>Embryophyta</taxon>
        <taxon>Tracheophyta</taxon>
        <taxon>Spermatophyta</taxon>
        <taxon>Magnoliopsida</taxon>
        <taxon>eudicotyledons</taxon>
        <taxon>Gunneridae</taxon>
        <taxon>Pentapetalae</taxon>
        <taxon>rosids</taxon>
        <taxon>fabids</taxon>
        <taxon>Fabales</taxon>
        <taxon>Fabaceae</taxon>
        <taxon>Papilionoideae</taxon>
        <taxon>50 kb inversion clade</taxon>
        <taxon>NPAAA clade</taxon>
        <taxon>indigoferoid/millettioid clade</taxon>
        <taxon>Phaseoleae</taxon>
        <taxon>Psophocarpus</taxon>
    </lineage>
</organism>
<evidence type="ECO:0000313" key="5">
    <source>
        <dbReference type="Proteomes" id="UP001386955"/>
    </source>
</evidence>
<dbReference type="Gene3D" id="3.40.50.720">
    <property type="entry name" value="NAD(P)-binding Rossmann-like Domain"/>
    <property type="match status" value="1"/>
</dbReference>
<evidence type="ECO:0000313" key="4">
    <source>
        <dbReference type="EMBL" id="KAK7385864.1"/>
    </source>
</evidence>
<dbReference type="InterPro" id="IPR011032">
    <property type="entry name" value="GroES-like_sf"/>
</dbReference>
<keyword evidence="5" id="KW-1185">Reference proteome</keyword>
<keyword evidence="2" id="KW-0479">Metal-binding</keyword>
<accession>A0AAN9RYL4</accession>
<dbReference type="GO" id="GO:0051903">
    <property type="term" value="F:S-(hydroxymethyl)glutathione dehydrogenase [NAD(P)+] activity"/>
    <property type="evidence" value="ECO:0007669"/>
    <property type="project" value="TreeGrafter"/>
</dbReference>
<evidence type="ECO:0000256" key="1">
    <source>
        <dbReference type="ARBA" id="ARBA00011738"/>
    </source>
</evidence>
<dbReference type="SUPFAM" id="SSF51735">
    <property type="entry name" value="NAD(P)-binding Rossmann-fold domains"/>
    <property type="match status" value="1"/>
</dbReference>
<reference evidence="4 5" key="1">
    <citation type="submission" date="2024-01" db="EMBL/GenBank/DDBJ databases">
        <title>The genomes of 5 underutilized Papilionoideae crops provide insights into root nodulation and disease resistanc.</title>
        <authorList>
            <person name="Jiang F."/>
        </authorList>
    </citation>
    <scope>NUCLEOTIDE SEQUENCE [LARGE SCALE GENOMIC DNA]</scope>
    <source>
        <strain evidence="4">DUOXIRENSHENG_FW03</strain>
        <tissue evidence="4">Leaves</tissue>
    </source>
</reference>
<name>A0AAN9RYL4_PSOTE</name>